<dbReference type="InterPro" id="IPR006140">
    <property type="entry name" value="D-isomer_DH_NAD-bd"/>
</dbReference>
<dbReference type="GO" id="GO:0051287">
    <property type="term" value="F:NAD binding"/>
    <property type="evidence" value="ECO:0007669"/>
    <property type="project" value="InterPro"/>
</dbReference>
<dbReference type="PANTHER" id="PTHR43026">
    <property type="entry name" value="2-HYDROXYACID DEHYDROGENASE HOMOLOG 1-RELATED"/>
    <property type="match status" value="1"/>
</dbReference>
<keyword evidence="8" id="KW-1185">Reference proteome</keyword>
<evidence type="ECO:0000313" key="8">
    <source>
        <dbReference type="Proteomes" id="UP000280099"/>
    </source>
</evidence>
<organism evidence="7 8">
    <name type="scientific">Otariodibacter oris</name>
    <dbReference type="NCBI Taxonomy" id="1032623"/>
    <lineage>
        <taxon>Bacteria</taxon>
        <taxon>Pseudomonadati</taxon>
        <taxon>Pseudomonadota</taxon>
        <taxon>Gammaproteobacteria</taxon>
        <taxon>Pasteurellales</taxon>
        <taxon>Pasteurellaceae</taxon>
        <taxon>Otariodibacter</taxon>
    </lineage>
</organism>
<dbReference type="EMBL" id="RBJC01000004">
    <property type="protein sequence ID" value="RKR77362.1"/>
    <property type="molecule type" value="Genomic_DNA"/>
</dbReference>
<keyword evidence="3" id="KW-0520">NAD</keyword>
<dbReference type="InterPro" id="IPR036291">
    <property type="entry name" value="NAD(P)-bd_dom_sf"/>
</dbReference>
<reference evidence="7 8" key="1">
    <citation type="submission" date="2018-10" db="EMBL/GenBank/DDBJ databases">
        <title>Genomic Encyclopedia of Type Strains, Phase IV (KMG-IV): sequencing the most valuable type-strain genomes for metagenomic binning, comparative biology and taxonomic classification.</title>
        <authorList>
            <person name="Goeker M."/>
        </authorList>
    </citation>
    <scope>NUCLEOTIDE SEQUENCE [LARGE SCALE GENOMIC DNA]</scope>
    <source>
        <strain evidence="7 8">DSM 23800</strain>
    </source>
</reference>
<evidence type="ECO:0000259" key="5">
    <source>
        <dbReference type="Pfam" id="PF00389"/>
    </source>
</evidence>
<dbReference type="Proteomes" id="UP000280099">
    <property type="component" value="Unassembled WGS sequence"/>
</dbReference>
<dbReference type="PANTHER" id="PTHR43026:SF1">
    <property type="entry name" value="2-HYDROXYACID DEHYDROGENASE HOMOLOG 1-RELATED"/>
    <property type="match status" value="1"/>
</dbReference>
<dbReference type="Pfam" id="PF02826">
    <property type="entry name" value="2-Hacid_dh_C"/>
    <property type="match status" value="1"/>
</dbReference>
<feature type="domain" description="D-isomer specific 2-hydroxyacid dehydrogenase catalytic" evidence="5">
    <location>
        <begin position="16"/>
        <end position="331"/>
    </location>
</feature>
<dbReference type="OrthoDB" id="9805416at2"/>
<dbReference type="InterPro" id="IPR006139">
    <property type="entry name" value="D-isomer_2_OHA_DH_cat_dom"/>
</dbReference>
<comment type="caution">
    <text evidence="7">The sequence shown here is derived from an EMBL/GenBank/DDBJ whole genome shotgun (WGS) entry which is preliminary data.</text>
</comment>
<dbReference type="InterPro" id="IPR029753">
    <property type="entry name" value="D-isomer_DH_CS"/>
</dbReference>
<dbReference type="AlphaFoldDB" id="A0A420XJ73"/>
<keyword evidence="2 4" id="KW-0560">Oxidoreductase</keyword>
<evidence type="ECO:0000256" key="4">
    <source>
        <dbReference type="RuleBase" id="RU003719"/>
    </source>
</evidence>
<dbReference type="Gene3D" id="3.40.50.720">
    <property type="entry name" value="NAD(P)-binding Rossmann-like Domain"/>
    <property type="match status" value="2"/>
</dbReference>
<protein>
    <submittedName>
        <fullName evidence="7">D-lactate dehydrogenase</fullName>
    </submittedName>
</protein>
<evidence type="ECO:0000256" key="2">
    <source>
        <dbReference type="ARBA" id="ARBA00023002"/>
    </source>
</evidence>
<evidence type="ECO:0000313" key="7">
    <source>
        <dbReference type="EMBL" id="RKR77362.1"/>
    </source>
</evidence>
<accession>A0A420XJ73</accession>
<feature type="domain" description="D-isomer specific 2-hydroxyacid dehydrogenase NAD-binding" evidence="6">
    <location>
        <begin position="116"/>
        <end position="301"/>
    </location>
</feature>
<sequence length="335" mass="37881">MMKFILFSAREDEKAAIASYQKNHPEIELDIYTDHITEETMPYIKKGYDGIIASQVPAIPEAAYHLMKEAGIKVFATRSAGFDMYNLKLLKELGIRFTRVPVYSPFAISEFAFTSAMYFSRDIDVIQKNNKVGDFLFTDDNTSTEIRHKTVGIIGTGHIGRQTAQLFKSTGAKVIGYDVYPCKEAEDILTYVSSIEELVEQSDVISLHAPATPEDYHLFDKKLFARAKNNLILVNTARGSLVDTEALLDALDNNQIRAAAVDTYEFEGPYVNRKVNLEDVTDKVFLRLLKHDRVLYSPHLAFHTHTALENLVHIALEGARRILQGEEVKEELKLD</sequence>
<evidence type="ECO:0000259" key="6">
    <source>
        <dbReference type="Pfam" id="PF02826"/>
    </source>
</evidence>
<comment type="similarity">
    <text evidence="1 4">Belongs to the D-isomer specific 2-hydroxyacid dehydrogenase family.</text>
</comment>
<dbReference type="SUPFAM" id="SSF52283">
    <property type="entry name" value="Formate/glycerate dehydrogenase catalytic domain-like"/>
    <property type="match status" value="1"/>
</dbReference>
<dbReference type="RefSeq" id="WP_121122010.1">
    <property type="nucleotide sequence ID" value="NZ_CP016604.1"/>
</dbReference>
<dbReference type="SUPFAM" id="SSF51735">
    <property type="entry name" value="NAD(P)-binding Rossmann-fold domains"/>
    <property type="match status" value="1"/>
</dbReference>
<dbReference type="PROSITE" id="PS00065">
    <property type="entry name" value="D_2_HYDROXYACID_DH_1"/>
    <property type="match status" value="1"/>
</dbReference>
<dbReference type="GO" id="GO:0008720">
    <property type="term" value="F:D-lactate dehydrogenase (NAD+) activity"/>
    <property type="evidence" value="ECO:0007669"/>
    <property type="project" value="TreeGrafter"/>
</dbReference>
<evidence type="ECO:0000256" key="1">
    <source>
        <dbReference type="ARBA" id="ARBA00005854"/>
    </source>
</evidence>
<dbReference type="PROSITE" id="PS00671">
    <property type="entry name" value="D_2_HYDROXYACID_DH_3"/>
    <property type="match status" value="1"/>
</dbReference>
<dbReference type="InterPro" id="IPR029752">
    <property type="entry name" value="D-isomer_DH_CS1"/>
</dbReference>
<name>A0A420XJ73_9PAST</name>
<dbReference type="InterPro" id="IPR058205">
    <property type="entry name" value="D-LDH-like"/>
</dbReference>
<evidence type="ECO:0000256" key="3">
    <source>
        <dbReference type="ARBA" id="ARBA00023027"/>
    </source>
</evidence>
<proteinExistence type="inferred from homology"/>
<gene>
    <name evidence="7" type="ORF">DES31_0692</name>
</gene>
<dbReference type="Pfam" id="PF00389">
    <property type="entry name" value="2-Hacid_dh"/>
    <property type="match status" value="1"/>
</dbReference>